<feature type="transmembrane region" description="Helical" evidence="8">
    <location>
        <begin position="124"/>
        <end position="145"/>
    </location>
</feature>
<comment type="caution">
    <text evidence="10">The sequence shown here is derived from an EMBL/GenBank/DDBJ whole genome shotgun (WGS) entry which is preliminary data.</text>
</comment>
<feature type="transmembrane region" description="Helical" evidence="8">
    <location>
        <begin position="197"/>
        <end position="218"/>
    </location>
</feature>
<feature type="transmembrane region" description="Helical" evidence="8">
    <location>
        <begin position="89"/>
        <end position="118"/>
    </location>
</feature>
<dbReference type="Proteomes" id="UP001596254">
    <property type="component" value="Unassembled WGS sequence"/>
</dbReference>
<comment type="subcellular location">
    <subcellularLocation>
        <location evidence="1">Cell membrane</location>
        <topology evidence="1">Multi-pass membrane protein</topology>
    </subcellularLocation>
</comment>
<feature type="transmembrane region" description="Helical" evidence="8">
    <location>
        <begin position="426"/>
        <end position="445"/>
    </location>
</feature>
<feature type="transmembrane region" description="Helical" evidence="8">
    <location>
        <begin position="157"/>
        <end position="177"/>
    </location>
</feature>
<dbReference type="EMBL" id="JBHSSK010000009">
    <property type="protein sequence ID" value="MFC6206468.1"/>
    <property type="molecule type" value="Genomic_DNA"/>
</dbReference>
<keyword evidence="5" id="KW-0029">Amino-acid transport</keyword>
<evidence type="ECO:0000313" key="10">
    <source>
        <dbReference type="EMBL" id="MFC6206468.1"/>
    </source>
</evidence>
<evidence type="ECO:0000256" key="1">
    <source>
        <dbReference type="ARBA" id="ARBA00004651"/>
    </source>
</evidence>
<evidence type="ECO:0000256" key="7">
    <source>
        <dbReference type="ARBA" id="ARBA00023136"/>
    </source>
</evidence>
<feature type="transmembrane region" description="Helical" evidence="8">
    <location>
        <begin position="280"/>
        <end position="313"/>
    </location>
</feature>
<keyword evidence="2" id="KW-0813">Transport</keyword>
<keyword evidence="7 8" id="KW-0472">Membrane</keyword>
<feature type="domain" description="Amino acid permease/ SLC12A" evidence="9">
    <location>
        <begin position="15"/>
        <end position="450"/>
    </location>
</feature>
<evidence type="ECO:0000313" key="11">
    <source>
        <dbReference type="Proteomes" id="UP001596254"/>
    </source>
</evidence>
<reference evidence="11" key="1">
    <citation type="journal article" date="2019" name="Int. J. Syst. Evol. Microbiol.">
        <title>The Global Catalogue of Microorganisms (GCM) 10K type strain sequencing project: providing services to taxonomists for standard genome sequencing and annotation.</title>
        <authorList>
            <consortium name="The Broad Institute Genomics Platform"/>
            <consortium name="The Broad Institute Genome Sequencing Center for Infectious Disease"/>
            <person name="Wu L."/>
            <person name="Ma J."/>
        </authorList>
    </citation>
    <scope>NUCLEOTIDE SEQUENCE [LARGE SCALE GENOMIC DNA]</scope>
    <source>
        <strain evidence="11">CCM 8905</strain>
    </source>
</reference>
<dbReference type="Gene3D" id="1.20.1740.10">
    <property type="entry name" value="Amino acid/polyamine transporter I"/>
    <property type="match status" value="1"/>
</dbReference>
<evidence type="ECO:0000256" key="2">
    <source>
        <dbReference type="ARBA" id="ARBA00022448"/>
    </source>
</evidence>
<evidence type="ECO:0000259" key="9">
    <source>
        <dbReference type="Pfam" id="PF00324"/>
    </source>
</evidence>
<proteinExistence type="predicted"/>
<sequence length="451" mass="50274">MNDDQQLSRSLKNRHIQLIAIGGAIGTGLFLGSGTAIHEAGPSIILSYLITGIICFFLMRSVGELLLSDTRLHSFIDFVGRYLGNRFEFVLGWTYWFCWISIAMADLTASGIYIRFWFPHFPQWATPLLIIVLLLLVNLANVDLFGEMESWFSMIKVVAILLLIVIGLYLIGTNFTTPNTVASFSNLYSHGGVFPTGIKGFMASFQMIVFAFVGIEMVGITAGETESPEKNLPKAVNSLPLRIGLFYIGSMIIIMSVYPWNKLAQTQSPFVQMFADIGINAAAGVVNFVVLTAALSACNSAIFTTSRTLWSLAKGHNASQRFKHVNKNHVPQNALLLSSAALLIVVVLNYVMPKDVFSLISGVATVSFLFVWSVLIITHLVYRRKNKESAEHNIFPAPFYPYADYIALAFYAIIFVILFFSSSMRLSLYVSVLWIICLFLIYEVVKKVRRT</sequence>
<accession>A0ABW1SQT5</accession>
<evidence type="ECO:0000256" key="4">
    <source>
        <dbReference type="ARBA" id="ARBA00022692"/>
    </source>
</evidence>
<name>A0ABW1SQT5_9LACO</name>
<keyword evidence="4 8" id="KW-0812">Transmembrane</keyword>
<dbReference type="PANTHER" id="PTHR43495:SF2">
    <property type="entry name" value="D-SERINE_D-ALANINE_GLYCINE TRANSPORTER"/>
    <property type="match status" value="1"/>
</dbReference>
<dbReference type="InterPro" id="IPR004841">
    <property type="entry name" value="AA-permease/SLC12A_dom"/>
</dbReference>
<dbReference type="RefSeq" id="WP_125682353.1">
    <property type="nucleotide sequence ID" value="NZ_JBHSSK010000009.1"/>
</dbReference>
<keyword evidence="11" id="KW-1185">Reference proteome</keyword>
<feature type="transmembrane region" description="Helical" evidence="8">
    <location>
        <begin position="334"/>
        <end position="352"/>
    </location>
</feature>
<dbReference type="Pfam" id="PF00324">
    <property type="entry name" value="AA_permease"/>
    <property type="match status" value="1"/>
</dbReference>
<evidence type="ECO:0000256" key="5">
    <source>
        <dbReference type="ARBA" id="ARBA00022970"/>
    </source>
</evidence>
<dbReference type="PANTHER" id="PTHR43495">
    <property type="entry name" value="GABA PERMEASE"/>
    <property type="match status" value="1"/>
</dbReference>
<feature type="transmembrane region" description="Helical" evidence="8">
    <location>
        <begin position="18"/>
        <end position="38"/>
    </location>
</feature>
<evidence type="ECO:0000256" key="3">
    <source>
        <dbReference type="ARBA" id="ARBA00022475"/>
    </source>
</evidence>
<evidence type="ECO:0000256" key="6">
    <source>
        <dbReference type="ARBA" id="ARBA00022989"/>
    </source>
</evidence>
<feature type="transmembrane region" description="Helical" evidence="8">
    <location>
        <begin position="44"/>
        <end position="68"/>
    </location>
</feature>
<gene>
    <name evidence="10" type="ORF">ACFP1G_03115</name>
</gene>
<keyword evidence="6 8" id="KW-1133">Transmembrane helix</keyword>
<evidence type="ECO:0000256" key="8">
    <source>
        <dbReference type="SAM" id="Phobius"/>
    </source>
</evidence>
<feature type="transmembrane region" description="Helical" evidence="8">
    <location>
        <begin position="239"/>
        <end position="260"/>
    </location>
</feature>
<feature type="transmembrane region" description="Helical" evidence="8">
    <location>
        <begin position="358"/>
        <end position="382"/>
    </location>
</feature>
<keyword evidence="3" id="KW-1003">Cell membrane</keyword>
<feature type="transmembrane region" description="Helical" evidence="8">
    <location>
        <begin position="402"/>
        <end position="420"/>
    </location>
</feature>
<dbReference type="PIRSF" id="PIRSF006060">
    <property type="entry name" value="AA_transporter"/>
    <property type="match status" value="1"/>
</dbReference>
<organism evidence="10 11">
    <name type="scientific">Levilactobacillus tongjiangensis</name>
    <dbReference type="NCBI Taxonomy" id="2486023"/>
    <lineage>
        <taxon>Bacteria</taxon>
        <taxon>Bacillati</taxon>
        <taxon>Bacillota</taxon>
        <taxon>Bacilli</taxon>
        <taxon>Lactobacillales</taxon>
        <taxon>Lactobacillaceae</taxon>
        <taxon>Levilactobacillus</taxon>
    </lineage>
</organism>
<protein>
    <submittedName>
        <fullName evidence="10">Amino acid permease</fullName>
    </submittedName>
</protein>